<feature type="transmembrane region" description="Helical" evidence="6">
    <location>
        <begin position="375"/>
        <end position="392"/>
    </location>
</feature>
<dbReference type="PROSITE" id="PS01271">
    <property type="entry name" value="NA_SULFATE"/>
    <property type="match status" value="1"/>
</dbReference>
<feature type="transmembrane region" description="Helical" evidence="6">
    <location>
        <begin position="55"/>
        <end position="73"/>
    </location>
</feature>
<keyword evidence="5 6" id="KW-0472">Membrane</keyword>
<evidence type="ECO:0000256" key="2">
    <source>
        <dbReference type="ARBA" id="ARBA00022448"/>
    </source>
</evidence>
<reference evidence="8 9" key="1">
    <citation type="submission" date="2014-11" db="EMBL/GenBank/DDBJ databases">
        <title>Complete Genome Sequence of Pseudoalteromonas sp. Strain OCN003 Isolated from Kaneohe Bay, Oahu, Hawaii.</title>
        <authorList>
            <person name="Beurmann S."/>
            <person name="Videau P."/>
            <person name="Ushijima B."/>
            <person name="Smith A.M."/>
            <person name="Aeby G.S."/>
            <person name="Callahan S.M."/>
            <person name="Belcaid M."/>
        </authorList>
    </citation>
    <scope>NUCLEOTIDE SEQUENCE [LARGE SCALE GENOMIC DNA]</scope>
    <source>
        <strain evidence="8 9">OCN003</strain>
    </source>
</reference>
<dbReference type="STRING" id="1348114.OM33_11175"/>
<evidence type="ECO:0000313" key="8">
    <source>
        <dbReference type="EMBL" id="AIY65654.1"/>
    </source>
</evidence>
<name>A0A0A7EGC3_9GAMM</name>
<evidence type="ECO:0000256" key="1">
    <source>
        <dbReference type="ARBA" id="ARBA00004141"/>
    </source>
</evidence>
<keyword evidence="3 6" id="KW-0812">Transmembrane</keyword>
<dbReference type="RefSeq" id="WP_038641732.1">
    <property type="nucleotide sequence ID" value="NZ_CP009888.1"/>
</dbReference>
<feature type="transmembrane region" description="Helical" evidence="6">
    <location>
        <begin position="79"/>
        <end position="97"/>
    </location>
</feature>
<dbReference type="InterPro" id="IPR004680">
    <property type="entry name" value="Cit_transptr-like_dom"/>
</dbReference>
<feature type="transmembrane region" description="Helical" evidence="6">
    <location>
        <begin position="165"/>
        <end position="185"/>
    </location>
</feature>
<feature type="transmembrane region" description="Helical" evidence="6">
    <location>
        <begin position="398"/>
        <end position="418"/>
    </location>
</feature>
<gene>
    <name evidence="8" type="ORF">OM33_11175</name>
</gene>
<dbReference type="EMBL" id="CP009888">
    <property type="protein sequence ID" value="AIY65654.1"/>
    <property type="molecule type" value="Genomic_DNA"/>
</dbReference>
<evidence type="ECO:0000256" key="5">
    <source>
        <dbReference type="ARBA" id="ARBA00023136"/>
    </source>
</evidence>
<accession>A0A0A7EGC3</accession>
<feature type="transmembrane region" description="Helical" evidence="6">
    <location>
        <begin position="205"/>
        <end position="228"/>
    </location>
</feature>
<proteinExistence type="predicted"/>
<dbReference type="Proteomes" id="UP000030341">
    <property type="component" value="Chromosome 1"/>
</dbReference>
<dbReference type="PANTHER" id="PTHR10283">
    <property type="entry name" value="SOLUTE CARRIER FAMILY 13 MEMBER"/>
    <property type="match status" value="1"/>
</dbReference>
<dbReference type="GO" id="GO:0005886">
    <property type="term" value="C:plasma membrane"/>
    <property type="evidence" value="ECO:0007669"/>
    <property type="project" value="TreeGrafter"/>
</dbReference>
<feature type="transmembrane region" description="Helical" evidence="6">
    <location>
        <begin position="133"/>
        <end position="153"/>
    </location>
</feature>
<feature type="transmembrane region" description="Helical" evidence="6">
    <location>
        <begin position="315"/>
        <end position="334"/>
    </location>
</feature>
<evidence type="ECO:0000256" key="4">
    <source>
        <dbReference type="ARBA" id="ARBA00022989"/>
    </source>
</evidence>
<feature type="domain" description="Citrate transporter-like" evidence="7">
    <location>
        <begin position="45"/>
        <end position="397"/>
    </location>
</feature>
<feature type="transmembrane region" description="Helical" evidence="6">
    <location>
        <begin position="272"/>
        <end position="294"/>
    </location>
</feature>
<dbReference type="NCBIfam" id="TIGR00785">
    <property type="entry name" value="dass"/>
    <property type="match status" value="1"/>
</dbReference>
<keyword evidence="2" id="KW-0813">Transport</keyword>
<protein>
    <submittedName>
        <fullName evidence="8">Sodium:dicarboxylate symporter</fullName>
    </submittedName>
</protein>
<dbReference type="KEGG" id="pseo:OM33_11175"/>
<dbReference type="CDD" id="cd01115">
    <property type="entry name" value="SLC13_permease"/>
    <property type="match status" value="1"/>
</dbReference>
<dbReference type="OrthoDB" id="9766267at2"/>
<evidence type="ECO:0000256" key="3">
    <source>
        <dbReference type="ARBA" id="ARBA00022692"/>
    </source>
</evidence>
<dbReference type="eggNOG" id="COG0471">
    <property type="taxonomic scope" value="Bacteria"/>
</dbReference>
<organism evidence="8 9">
    <name type="scientific">Pseudoalteromonas piratica</name>
    <dbReference type="NCBI Taxonomy" id="1348114"/>
    <lineage>
        <taxon>Bacteria</taxon>
        <taxon>Pseudomonadati</taxon>
        <taxon>Pseudomonadota</taxon>
        <taxon>Gammaproteobacteria</taxon>
        <taxon>Alteromonadales</taxon>
        <taxon>Pseudoalteromonadaceae</taxon>
        <taxon>Pseudoalteromonas</taxon>
    </lineage>
</organism>
<feature type="transmembrane region" description="Helical" evidence="6">
    <location>
        <begin position="346"/>
        <end position="368"/>
    </location>
</feature>
<dbReference type="GO" id="GO:0015141">
    <property type="term" value="F:succinate transmembrane transporter activity"/>
    <property type="evidence" value="ECO:0007669"/>
    <property type="project" value="UniProtKB-ARBA"/>
</dbReference>
<feature type="transmembrane region" description="Helical" evidence="6">
    <location>
        <begin position="7"/>
        <end position="26"/>
    </location>
</feature>
<dbReference type="HOGENOM" id="CLU_005170_0_0_6"/>
<feature type="transmembrane region" description="Helical" evidence="6">
    <location>
        <begin position="439"/>
        <end position="457"/>
    </location>
</feature>
<keyword evidence="4 6" id="KW-1133">Transmembrane helix</keyword>
<evidence type="ECO:0000313" key="9">
    <source>
        <dbReference type="Proteomes" id="UP000030341"/>
    </source>
</evidence>
<evidence type="ECO:0000259" key="7">
    <source>
        <dbReference type="Pfam" id="PF03600"/>
    </source>
</evidence>
<dbReference type="AlphaFoldDB" id="A0A0A7EGC3"/>
<dbReference type="Pfam" id="PF03600">
    <property type="entry name" value="CitMHS"/>
    <property type="match status" value="1"/>
</dbReference>
<dbReference type="PANTHER" id="PTHR10283:SF82">
    <property type="entry name" value="SOLUTE CARRIER FAMILY 13 MEMBER 2"/>
    <property type="match status" value="1"/>
</dbReference>
<evidence type="ECO:0000256" key="6">
    <source>
        <dbReference type="SAM" id="Phobius"/>
    </source>
</evidence>
<sequence>MTNNNKNILIGLLSSAIAYCACIYVWQQPQVISLTVSLTILTAYYWITEALPIPLTSLIPIGIFPFVGVLTHQQAASSLGSHVIVLLMGAFMLAVAIEKSGVHRRIAFTILKVIGGDSALRIIFAIMATSSILSMWISNTATVVALLPVVLAICASTDNSRFKIALLLGLAYSASLGGIGTLIGTPPNVIFASVYEEFAGQEYGFIRWMKVAIPIIVISIPLMALWLARGITLSASIHLPKCGPWQPSEKRVLFIFAIVALLWVFRKEPFGGWSGVINLTTVGDSSIAILGVIAMAMTSNGKGGRLLEWRDAKDIPWGMLLLFAGGICIAKAFVSSGLSELLGQFFVALGSLPVLVSLLALAIGVSFLTEITSNTATATLMMPIIASAAIALNLPIELLMVPVVISCSCAFCLPVATAPNSIVFASGEVSIKDMAKQGVALNILVATVVAFVCFYLLT</sequence>
<comment type="subcellular location">
    <subcellularLocation>
        <location evidence="1">Membrane</location>
        <topology evidence="1">Multi-pass membrane protein</topology>
    </subcellularLocation>
</comment>
<dbReference type="InterPro" id="IPR001898">
    <property type="entry name" value="SLC13A/DASS"/>
</dbReference>
<keyword evidence="9" id="KW-1185">Reference proteome</keyword>
<dbReference type="InterPro" id="IPR031312">
    <property type="entry name" value="Na/sul_symport_CS"/>
</dbReference>